<protein>
    <submittedName>
        <fullName evidence="2">Uncharacterized protein</fullName>
    </submittedName>
</protein>
<dbReference type="EnsemblPlants" id="HORVU.MOREX.r3.4HG0347250.1">
    <property type="protein sequence ID" value="HORVU.MOREX.r3.4HG0347250.1"/>
    <property type="gene ID" value="HORVU.MOREX.r3.4HG0347250"/>
</dbReference>
<evidence type="ECO:0000256" key="1">
    <source>
        <dbReference type="SAM" id="MobiDB-lite"/>
    </source>
</evidence>
<feature type="region of interest" description="Disordered" evidence="1">
    <location>
        <begin position="59"/>
        <end position="193"/>
    </location>
</feature>
<reference evidence="2" key="2">
    <citation type="submission" date="2020-10" db="EMBL/GenBank/DDBJ databases">
        <authorList>
            <person name="Scholz U."/>
            <person name="Mascher M."/>
            <person name="Fiebig A."/>
        </authorList>
    </citation>
    <scope>NUCLEOTIDE SEQUENCE [LARGE SCALE GENOMIC DNA]</scope>
    <source>
        <strain evidence="2">cv. Morex</strain>
    </source>
</reference>
<reference evidence="2" key="3">
    <citation type="submission" date="2022-01" db="UniProtKB">
        <authorList>
            <consortium name="EnsemblPlants"/>
        </authorList>
    </citation>
    <scope>IDENTIFICATION</scope>
    <source>
        <strain evidence="2">subsp. vulgare</strain>
    </source>
</reference>
<accession>A0A8I6XXT1</accession>
<name>A0A8I6XXT1_HORVV</name>
<dbReference type="AlphaFoldDB" id="A0A8I6XXT1"/>
<dbReference type="Gramene" id="HORVU.MOREX.r3.4HG0347250.1">
    <property type="protein sequence ID" value="HORVU.MOREX.r3.4HG0347250.1"/>
    <property type="gene ID" value="HORVU.MOREX.r3.4HG0347250"/>
</dbReference>
<evidence type="ECO:0000313" key="2">
    <source>
        <dbReference type="EnsemblPlants" id="HORVU.MOREX.r3.4HG0347250.1"/>
    </source>
</evidence>
<feature type="compositionally biased region" description="Polar residues" evidence="1">
    <location>
        <begin position="182"/>
        <end position="193"/>
    </location>
</feature>
<evidence type="ECO:0000313" key="3">
    <source>
        <dbReference type="Proteomes" id="UP000011116"/>
    </source>
</evidence>
<organism evidence="2 3">
    <name type="scientific">Hordeum vulgare subsp. vulgare</name>
    <name type="common">Domesticated barley</name>
    <dbReference type="NCBI Taxonomy" id="112509"/>
    <lineage>
        <taxon>Eukaryota</taxon>
        <taxon>Viridiplantae</taxon>
        <taxon>Streptophyta</taxon>
        <taxon>Embryophyta</taxon>
        <taxon>Tracheophyta</taxon>
        <taxon>Spermatophyta</taxon>
        <taxon>Magnoliopsida</taxon>
        <taxon>Liliopsida</taxon>
        <taxon>Poales</taxon>
        <taxon>Poaceae</taxon>
        <taxon>BOP clade</taxon>
        <taxon>Pooideae</taxon>
        <taxon>Triticodae</taxon>
        <taxon>Triticeae</taxon>
        <taxon>Hordeinae</taxon>
        <taxon>Hordeum</taxon>
    </lineage>
</organism>
<dbReference type="Proteomes" id="UP000011116">
    <property type="component" value="Chromosome 4H"/>
</dbReference>
<reference evidence="3" key="1">
    <citation type="journal article" date="2012" name="Nature">
        <title>A physical, genetic and functional sequence assembly of the barley genome.</title>
        <authorList>
            <consortium name="The International Barley Genome Sequencing Consortium"/>
            <person name="Mayer K.F."/>
            <person name="Waugh R."/>
            <person name="Brown J.W."/>
            <person name="Schulman A."/>
            <person name="Langridge P."/>
            <person name="Platzer M."/>
            <person name="Fincher G.B."/>
            <person name="Muehlbauer G.J."/>
            <person name="Sato K."/>
            <person name="Close T.J."/>
            <person name="Wise R.P."/>
            <person name="Stein N."/>
        </authorList>
    </citation>
    <scope>NUCLEOTIDE SEQUENCE [LARGE SCALE GENOMIC DNA]</scope>
    <source>
        <strain evidence="3">cv. Morex</strain>
    </source>
</reference>
<sequence length="193" mass="21021">MCEFDGTLDHPECYFRTTLTENDIVSIIKKLTGEPLAKCGQIGLKPFCKINLAPKKGDKFWSKRPKKVALKQARTPPKKKSKSNGKAAVTEPSDADESQVGDVFSKNEGNESQEDSIEKTQYASNRKTRSHSGDLVSGLPAKTPTKKRQNENSPPSPGDSVMSALPPMIHVRGEQAKKRKTGGSTSITAPEPI</sequence>
<keyword evidence="3" id="KW-1185">Reference proteome</keyword>
<proteinExistence type="predicted"/>